<feature type="transmembrane region" description="Helical" evidence="1">
    <location>
        <begin position="51"/>
        <end position="75"/>
    </location>
</feature>
<protein>
    <submittedName>
        <fullName evidence="2">Putative membrane protein</fullName>
    </submittedName>
</protein>
<accession>A0A0H5SK61</accession>
<feature type="transmembrane region" description="Helical" evidence="1">
    <location>
        <begin position="115"/>
        <end position="139"/>
    </location>
</feature>
<keyword evidence="1" id="KW-0812">Transmembrane</keyword>
<keyword evidence="1" id="KW-0472">Membrane</keyword>
<dbReference type="AlphaFoldDB" id="A0A0H5SK61"/>
<keyword evidence="3" id="KW-1185">Reference proteome</keyword>
<sequence>MAFIALERLLISRVYFMKIFIHTEVKGGICIFKLFRKKEAIQFSGRKHPGLGILSAVFGIITVLGFIAACIASGLKGGEGGQIFGIIGLFLFVISLFGFIMSYKAFKQRDIFYRFPMTGLITNGIMLIVYMIIYILGIIR</sequence>
<gene>
    <name evidence="2" type="ORF">HHT355_1968</name>
</gene>
<dbReference type="InterPro" id="IPR046140">
    <property type="entry name" value="DUF6142"/>
</dbReference>
<evidence type="ECO:0000313" key="3">
    <source>
        <dbReference type="Proteomes" id="UP000236497"/>
    </source>
</evidence>
<feature type="transmembrane region" description="Helical" evidence="1">
    <location>
        <begin position="81"/>
        <end position="103"/>
    </location>
</feature>
<name>A0A0H5SK61_HERHM</name>
<keyword evidence="1" id="KW-1133">Transmembrane helix</keyword>
<evidence type="ECO:0000313" key="2">
    <source>
        <dbReference type="EMBL" id="CRZ35166.1"/>
    </source>
</evidence>
<evidence type="ECO:0000256" key="1">
    <source>
        <dbReference type="SAM" id="Phobius"/>
    </source>
</evidence>
<organism evidence="2 3">
    <name type="scientific">Herbinix hemicellulosilytica</name>
    <dbReference type="NCBI Taxonomy" id="1564487"/>
    <lineage>
        <taxon>Bacteria</taxon>
        <taxon>Bacillati</taxon>
        <taxon>Bacillota</taxon>
        <taxon>Clostridia</taxon>
        <taxon>Lachnospirales</taxon>
        <taxon>Lachnospiraceae</taxon>
        <taxon>Herbinix</taxon>
    </lineage>
</organism>
<dbReference type="Proteomes" id="UP000236497">
    <property type="component" value="Unassembled WGS sequence"/>
</dbReference>
<proteinExistence type="predicted"/>
<reference evidence="2 3" key="1">
    <citation type="submission" date="2015-06" db="EMBL/GenBank/DDBJ databases">
        <authorList>
            <person name="Wibberg Daniel"/>
        </authorList>
    </citation>
    <scope>NUCLEOTIDE SEQUENCE [LARGE SCALE GENOMIC DNA]</scope>
    <source>
        <strain evidence="2 3">T3/55T</strain>
    </source>
</reference>
<dbReference type="Pfam" id="PF19639">
    <property type="entry name" value="DUF6142"/>
    <property type="match status" value="1"/>
</dbReference>
<dbReference type="EMBL" id="CVTD020000023">
    <property type="protein sequence ID" value="CRZ35166.1"/>
    <property type="molecule type" value="Genomic_DNA"/>
</dbReference>